<dbReference type="InterPro" id="IPR038883">
    <property type="entry name" value="AN11006-like"/>
</dbReference>
<dbReference type="RefSeq" id="XP_033571818.1">
    <property type="nucleotide sequence ID" value="XM_033720941.1"/>
</dbReference>
<evidence type="ECO:0000256" key="1">
    <source>
        <dbReference type="SAM" id="MobiDB-lite"/>
    </source>
</evidence>
<proteinExistence type="predicted"/>
<dbReference type="EMBL" id="MU003711">
    <property type="protein sequence ID" value="KAF2804854.1"/>
    <property type="molecule type" value="Genomic_DNA"/>
</dbReference>
<reference evidence="2 4" key="1">
    <citation type="journal article" date="2020" name="Stud. Mycol.">
        <title>101 Dothideomycetes genomes: a test case for predicting lifestyles and emergence of pathogens.</title>
        <authorList>
            <person name="Haridas S."/>
            <person name="Albert R."/>
            <person name="Binder M."/>
            <person name="Bloem J."/>
            <person name="Labutti K."/>
            <person name="Salamov A."/>
            <person name="Andreopoulos B."/>
            <person name="Baker S."/>
            <person name="Barry K."/>
            <person name="Bills G."/>
            <person name="Bluhm B."/>
            <person name="Cannon C."/>
            <person name="Castanera R."/>
            <person name="Culley D."/>
            <person name="Daum C."/>
            <person name="Ezra D."/>
            <person name="Gonzalez J."/>
            <person name="Henrissat B."/>
            <person name="Kuo A."/>
            <person name="Liang C."/>
            <person name="Lipzen A."/>
            <person name="Lutzoni F."/>
            <person name="Magnuson J."/>
            <person name="Mondo S."/>
            <person name="Nolan M."/>
            <person name="Ohm R."/>
            <person name="Pangilinan J."/>
            <person name="Park H.-J."/>
            <person name="Ramirez L."/>
            <person name="Alfaro M."/>
            <person name="Sun H."/>
            <person name="Tritt A."/>
            <person name="Yoshinaga Y."/>
            <person name="Zwiers L.-H."/>
            <person name="Turgeon B."/>
            <person name="Goodwin S."/>
            <person name="Spatafora J."/>
            <person name="Crous P."/>
            <person name="Grigoriev I."/>
        </authorList>
    </citation>
    <scope>NUCLEOTIDE SEQUENCE</scope>
    <source>
        <strain evidence="2 4">CBS 304.34</strain>
    </source>
</reference>
<dbReference type="OrthoDB" id="62952at2759"/>
<accession>A0A6A6YA33</accession>
<reference evidence="4" key="2">
    <citation type="submission" date="2020-04" db="EMBL/GenBank/DDBJ databases">
        <authorList>
            <consortium name="NCBI Genome Project"/>
        </authorList>
    </citation>
    <scope>NUCLEOTIDE SEQUENCE</scope>
    <source>
        <strain evidence="4">CBS 304.34</strain>
    </source>
</reference>
<evidence type="ECO:0000313" key="3">
    <source>
        <dbReference type="Proteomes" id="UP000504636"/>
    </source>
</evidence>
<sequence length="323" mass="37448">MAVPETSTAQLDDATAEPKTGFMGLSGELRNFIYRLALVSKDPLLVYLDIDPEPEREETPEHLPTQHATERPSMFTNGRINIARPKPKPLDNPPTVALLQVSRQVRREARSIYYAENLFTIHNDFTKFYINSKLEETRQIERFRAWQIDLGDSLQWIKRLHVCTYKFIGAELVPYVMFATEHPDVSIEVSSMHGACARCEEDRTEPPELVPLAEKLAILKSPGWIEELQAGNIEEMCIWRHRDNPTRVPPHGAHYTIVGPRWYYRVVKVSYGIEASRRIKGARKWQELCEKLSQHYEFTLEPLKLRKGPSYLMKVAPRHRSER</sequence>
<reference evidence="4" key="3">
    <citation type="submission" date="2025-04" db="UniProtKB">
        <authorList>
            <consortium name="RefSeq"/>
        </authorList>
    </citation>
    <scope>IDENTIFICATION</scope>
    <source>
        <strain evidence="4">CBS 304.34</strain>
    </source>
</reference>
<feature type="region of interest" description="Disordered" evidence="1">
    <location>
        <begin position="55"/>
        <end position="79"/>
    </location>
</feature>
<name>A0A6A6YA33_9PEZI</name>
<keyword evidence="3" id="KW-1185">Reference proteome</keyword>
<evidence type="ECO:0000313" key="2">
    <source>
        <dbReference type="EMBL" id="KAF2804854.1"/>
    </source>
</evidence>
<feature type="compositionally biased region" description="Polar residues" evidence="1">
    <location>
        <begin position="1"/>
        <end position="10"/>
    </location>
</feature>
<gene>
    <name evidence="2 4" type="ORF">BDZ99DRAFT_467102</name>
</gene>
<protein>
    <submittedName>
        <fullName evidence="2 4">Uncharacterized protein</fullName>
    </submittedName>
</protein>
<dbReference type="Proteomes" id="UP000504636">
    <property type="component" value="Unplaced"/>
</dbReference>
<dbReference type="GeneID" id="54461834"/>
<dbReference type="PANTHER" id="PTHR42085">
    <property type="entry name" value="F-BOX DOMAIN-CONTAINING PROTEIN"/>
    <property type="match status" value="1"/>
</dbReference>
<feature type="region of interest" description="Disordered" evidence="1">
    <location>
        <begin position="1"/>
        <end position="20"/>
    </location>
</feature>
<organism evidence="2">
    <name type="scientific">Mytilinidion resinicola</name>
    <dbReference type="NCBI Taxonomy" id="574789"/>
    <lineage>
        <taxon>Eukaryota</taxon>
        <taxon>Fungi</taxon>
        <taxon>Dikarya</taxon>
        <taxon>Ascomycota</taxon>
        <taxon>Pezizomycotina</taxon>
        <taxon>Dothideomycetes</taxon>
        <taxon>Pleosporomycetidae</taxon>
        <taxon>Mytilinidiales</taxon>
        <taxon>Mytilinidiaceae</taxon>
        <taxon>Mytilinidion</taxon>
    </lineage>
</organism>
<evidence type="ECO:0000313" key="4">
    <source>
        <dbReference type="RefSeq" id="XP_033571818.1"/>
    </source>
</evidence>
<dbReference type="PANTHER" id="PTHR42085:SF2">
    <property type="entry name" value="F-BOX DOMAIN-CONTAINING PROTEIN"/>
    <property type="match status" value="1"/>
</dbReference>
<dbReference type="AlphaFoldDB" id="A0A6A6YA33"/>